<evidence type="ECO:0000259" key="10">
    <source>
        <dbReference type="PROSITE" id="PS50089"/>
    </source>
</evidence>
<dbReference type="Pfam" id="PF21341">
    <property type="entry name" value="TRAF2_zf"/>
    <property type="match status" value="1"/>
</dbReference>
<evidence type="ECO:0000256" key="2">
    <source>
        <dbReference type="ARBA" id="ARBA00022490"/>
    </source>
</evidence>
<feature type="domain" description="TRAF-type" evidence="11">
    <location>
        <begin position="173"/>
        <end position="220"/>
    </location>
</feature>
<sequence>MARISLDCPNSFPGIPLSVLTVPMENKYKCQQCHLVLRKPVQAQCGHRFCVHCFKQLTSSGPKPCEACRQEEIYEEPISILNSNEVFPDNAAGREIASLPARCLNEGCSWTGSIKEYEAQHEGRCEFERVKCDACQNSILRTELYRHIERECEARTLNCKYCKMTFNFKDIKAHDAICLKFPLQCKDCGKKKIPREKFNDHSKSCAKSKSACPFSEVGCKSVIENGKLADHEQISTMEHLRLLLPMVLSMVRTRADASGPGEWQEDSGLGLYRAPEEGVNTGTGAAASGQSVDLEKKVNALENIVCVLNREVERSSITLEAFSHQHRLDQEKIENLSNKVHQLERTVTMKDLQLSETEQLLRELQFCTYDGIFVWKISDFTRRRQDAVAGRSPAMFSPAFYFQQIWIQNVPETVFERRRDRPWNTSFTVLCGHEGKVRRTAQMAIQSEGDPDALGSEQQGAHY</sequence>
<reference evidence="12 13" key="1">
    <citation type="submission" date="2019-07" db="EMBL/GenBank/DDBJ databases">
        <title>Chromosome genome assembly for large yellow croaker.</title>
        <authorList>
            <person name="Xiao S."/>
        </authorList>
    </citation>
    <scope>NUCLEOTIDE SEQUENCE [LARGE SCALE GENOMIC DNA]</scope>
    <source>
        <strain evidence="12">JMULYC20181020</strain>
        <tissue evidence="12">Muscle</tissue>
    </source>
</reference>
<dbReference type="GO" id="GO:0042981">
    <property type="term" value="P:regulation of apoptotic process"/>
    <property type="evidence" value="ECO:0007669"/>
    <property type="project" value="InterPro"/>
</dbReference>
<keyword evidence="13" id="KW-1185">Reference proteome</keyword>
<evidence type="ECO:0000313" key="13">
    <source>
        <dbReference type="Proteomes" id="UP000424527"/>
    </source>
</evidence>
<comment type="caution">
    <text evidence="12">The sequence shown here is derived from an EMBL/GenBank/DDBJ whole genome shotgun (WGS) entry which is preliminary data.</text>
</comment>
<dbReference type="PIRSF" id="PIRSF015614">
    <property type="entry name" value="TRAF"/>
    <property type="match status" value="1"/>
</dbReference>
<feature type="domain" description="RING-type" evidence="10">
    <location>
        <begin position="30"/>
        <end position="69"/>
    </location>
</feature>
<evidence type="ECO:0000256" key="9">
    <source>
        <dbReference type="SAM" id="Coils"/>
    </source>
</evidence>
<dbReference type="AlphaFoldDB" id="A0A6G0I0H5"/>
<dbReference type="Gene3D" id="2.60.210.10">
    <property type="entry name" value="Apoptosis, Tumor Necrosis Factor Receptor Associated Protein 2, Chain A"/>
    <property type="match status" value="1"/>
</dbReference>
<dbReference type="InterPro" id="IPR049440">
    <property type="entry name" value="TRAF3/5_RING"/>
</dbReference>
<dbReference type="GO" id="GO:0008270">
    <property type="term" value="F:zinc ion binding"/>
    <property type="evidence" value="ECO:0007669"/>
    <property type="project" value="UniProtKB-UniRule"/>
</dbReference>
<dbReference type="InterPro" id="IPR032070">
    <property type="entry name" value="TRAF_BIRC3-bd"/>
</dbReference>
<feature type="coiled-coil region" evidence="9">
    <location>
        <begin position="326"/>
        <end position="353"/>
    </location>
</feature>
<keyword evidence="5 8" id="KW-0863">Zinc-finger</keyword>
<name>A0A6G0I0H5_LARCR</name>
<evidence type="ECO:0000256" key="6">
    <source>
        <dbReference type="ARBA" id="ARBA00022833"/>
    </source>
</evidence>
<dbReference type="PROSITE" id="PS50089">
    <property type="entry name" value="ZF_RING_2"/>
    <property type="match status" value="1"/>
</dbReference>
<keyword evidence="4" id="KW-0677">Repeat</keyword>
<dbReference type="Proteomes" id="UP000424527">
    <property type="component" value="Unassembled WGS sequence"/>
</dbReference>
<proteinExistence type="inferred from homology"/>
<dbReference type="PROSITE" id="PS50145">
    <property type="entry name" value="ZF_TRAF"/>
    <property type="match status" value="2"/>
</dbReference>
<dbReference type="InterPro" id="IPR013083">
    <property type="entry name" value="Znf_RING/FYVE/PHD"/>
</dbReference>
<dbReference type="Pfam" id="PF16673">
    <property type="entry name" value="TRAF_BIRC3_bd"/>
    <property type="match status" value="1"/>
</dbReference>
<dbReference type="GO" id="GO:0009898">
    <property type="term" value="C:cytoplasmic side of plasma membrane"/>
    <property type="evidence" value="ECO:0007669"/>
    <property type="project" value="TreeGrafter"/>
</dbReference>
<keyword evidence="12" id="KW-0675">Receptor</keyword>
<feature type="zinc finger region" description="TRAF-type" evidence="8">
    <location>
        <begin position="121"/>
        <end position="172"/>
    </location>
</feature>
<dbReference type="PANTHER" id="PTHR10131">
    <property type="entry name" value="TNF RECEPTOR ASSOCIATED FACTOR"/>
    <property type="match status" value="1"/>
</dbReference>
<dbReference type="GO" id="GO:0005164">
    <property type="term" value="F:tumor necrosis factor receptor binding"/>
    <property type="evidence" value="ECO:0007669"/>
    <property type="project" value="UniProtKB-UniRule"/>
</dbReference>
<feature type="zinc finger region" description="TRAF-type" evidence="8">
    <location>
        <begin position="173"/>
        <end position="220"/>
    </location>
</feature>
<protein>
    <recommendedName>
        <fullName evidence="7">TNF receptor-associated factor</fullName>
    </recommendedName>
</protein>
<keyword evidence="3 7" id="KW-0479">Metal-binding</keyword>
<dbReference type="Gene3D" id="3.30.40.10">
    <property type="entry name" value="Zinc/RING finger domain, C3HC4 (zinc finger)"/>
    <property type="match status" value="3"/>
</dbReference>
<organism evidence="12 13">
    <name type="scientific">Larimichthys crocea</name>
    <name type="common">Large yellow croaker</name>
    <name type="synonym">Pseudosciaena crocea</name>
    <dbReference type="NCBI Taxonomy" id="215358"/>
    <lineage>
        <taxon>Eukaryota</taxon>
        <taxon>Metazoa</taxon>
        <taxon>Chordata</taxon>
        <taxon>Craniata</taxon>
        <taxon>Vertebrata</taxon>
        <taxon>Euteleostomi</taxon>
        <taxon>Actinopterygii</taxon>
        <taxon>Neopterygii</taxon>
        <taxon>Teleostei</taxon>
        <taxon>Neoteleostei</taxon>
        <taxon>Acanthomorphata</taxon>
        <taxon>Eupercaria</taxon>
        <taxon>Sciaenidae</taxon>
        <taxon>Larimichthys</taxon>
    </lineage>
</organism>
<keyword evidence="6 7" id="KW-0862">Zinc</keyword>
<dbReference type="PANTHER" id="PTHR10131:SF146">
    <property type="entry name" value="TNF RECEPTOR-ASSOCIATED FACTOR"/>
    <property type="match status" value="1"/>
</dbReference>
<dbReference type="Pfam" id="PF02176">
    <property type="entry name" value="zf-TRAF"/>
    <property type="match status" value="1"/>
</dbReference>
<dbReference type="InterPro" id="IPR049441">
    <property type="entry name" value="TRAF2_Znf"/>
</dbReference>
<dbReference type="InterPro" id="IPR008974">
    <property type="entry name" value="TRAF-like"/>
</dbReference>
<accession>A0A6G0I0H5</accession>
<dbReference type="InterPro" id="IPR001841">
    <property type="entry name" value="Znf_RING"/>
</dbReference>
<evidence type="ECO:0000256" key="1">
    <source>
        <dbReference type="ARBA" id="ARBA00004496"/>
    </source>
</evidence>
<dbReference type="SUPFAM" id="SSF57850">
    <property type="entry name" value="RING/U-box"/>
    <property type="match status" value="1"/>
</dbReference>
<dbReference type="EMBL" id="REGW02000016">
    <property type="protein sequence ID" value="KAE8285028.1"/>
    <property type="molecule type" value="Genomic_DNA"/>
</dbReference>
<dbReference type="Pfam" id="PF21363">
    <property type="entry name" value="TRAF3_RING"/>
    <property type="match status" value="1"/>
</dbReference>
<evidence type="ECO:0000256" key="3">
    <source>
        <dbReference type="ARBA" id="ARBA00022723"/>
    </source>
</evidence>
<dbReference type="SUPFAM" id="SSF49599">
    <property type="entry name" value="TRAF domain-like"/>
    <property type="match status" value="3"/>
</dbReference>
<dbReference type="SUPFAM" id="SSF57953">
    <property type="entry name" value="Trimerization domain of TRAF"/>
    <property type="match status" value="1"/>
</dbReference>
<evidence type="ECO:0000256" key="7">
    <source>
        <dbReference type="PIRNR" id="PIRNR015614"/>
    </source>
</evidence>
<evidence type="ECO:0000256" key="4">
    <source>
        <dbReference type="ARBA" id="ARBA00022737"/>
    </source>
</evidence>
<evidence type="ECO:0000256" key="5">
    <source>
        <dbReference type="ARBA" id="ARBA00022771"/>
    </source>
</evidence>
<gene>
    <name evidence="12" type="ORF">D5F01_LYC16475</name>
</gene>
<dbReference type="InterPro" id="IPR001293">
    <property type="entry name" value="Znf_TRAF"/>
</dbReference>
<dbReference type="GO" id="GO:0004842">
    <property type="term" value="F:ubiquitin-protein transferase activity"/>
    <property type="evidence" value="ECO:0007669"/>
    <property type="project" value="TreeGrafter"/>
</dbReference>
<dbReference type="GO" id="GO:0007165">
    <property type="term" value="P:signal transduction"/>
    <property type="evidence" value="ECO:0007669"/>
    <property type="project" value="InterPro"/>
</dbReference>
<comment type="similarity">
    <text evidence="7">Belongs to the TNF receptor-associated factor family.</text>
</comment>
<evidence type="ECO:0000259" key="11">
    <source>
        <dbReference type="PROSITE" id="PS50145"/>
    </source>
</evidence>
<dbReference type="Gene3D" id="1.20.5.170">
    <property type="match status" value="1"/>
</dbReference>
<feature type="domain" description="TRAF-type" evidence="11">
    <location>
        <begin position="121"/>
        <end position="172"/>
    </location>
</feature>
<comment type="subcellular location">
    <subcellularLocation>
        <location evidence="1 7">Cytoplasm</location>
    </subcellularLocation>
</comment>
<dbReference type="InterPro" id="IPR012227">
    <property type="entry name" value="TNF_rcpt-assoc_TRAF_met"/>
</dbReference>
<keyword evidence="9" id="KW-0175">Coiled coil</keyword>
<keyword evidence="2 7" id="KW-0963">Cytoplasm</keyword>
<dbReference type="FunFam" id="3.30.40.10:FF:000189">
    <property type="entry name" value="TNF receptor-associated factor"/>
    <property type="match status" value="1"/>
</dbReference>
<evidence type="ECO:0000313" key="12">
    <source>
        <dbReference type="EMBL" id="KAE8285028.1"/>
    </source>
</evidence>
<dbReference type="GO" id="GO:0043123">
    <property type="term" value="P:positive regulation of canonical NF-kappaB signal transduction"/>
    <property type="evidence" value="ECO:0007669"/>
    <property type="project" value="TreeGrafter"/>
</dbReference>
<dbReference type="GO" id="GO:0005737">
    <property type="term" value="C:cytoplasm"/>
    <property type="evidence" value="ECO:0007669"/>
    <property type="project" value="UniProtKB-SubCell"/>
</dbReference>
<evidence type="ECO:0000256" key="8">
    <source>
        <dbReference type="PROSITE-ProRule" id="PRU00207"/>
    </source>
</evidence>
<dbReference type="FunFam" id="1.20.5.170:FF:000035">
    <property type="entry name" value="TNF receptor-associated factor"/>
    <property type="match status" value="1"/>
</dbReference>